<feature type="domain" description="Stress-response A/B barrel" evidence="2">
    <location>
        <begin position="2"/>
        <end position="96"/>
    </location>
</feature>
<dbReference type="Proteomes" id="UP000018211">
    <property type="component" value="Unassembled WGS sequence"/>
</dbReference>
<dbReference type="Pfam" id="PF07876">
    <property type="entry name" value="Dabb"/>
    <property type="match status" value="1"/>
</dbReference>
<dbReference type="EMBL" id="CAOF01000062">
    <property type="protein sequence ID" value="CCO45681.1"/>
    <property type="molecule type" value="Genomic_DNA"/>
</dbReference>
<dbReference type="RefSeq" id="WP_022611073.1">
    <property type="nucleotide sequence ID" value="NZ_LK391965.1"/>
</dbReference>
<dbReference type="InterPro" id="IPR044662">
    <property type="entry name" value="HS1/DABB1-like"/>
</dbReference>
<dbReference type="Gene3D" id="3.30.70.100">
    <property type="match status" value="1"/>
</dbReference>
<dbReference type="AlphaFoldDB" id="A0AAV2VMA9"/>
<dbReference type="PROSITE" id="PS51502">
    <property type="entry name" value="S_R_A_B_BARREL"/>
    <property type="match status" value="1"/>
</dbReference>
<dbReference type="InterPro" id="IPR013097">
    <property type="entry name" value="Dabb"/>
</dbReference>
<evidence type="ECO:0000259" key="2">
    <source>
        <dbReference type="PROSITE" id="PS51502"/>
    </source>
</evidence>
<comment type="caution">
    <text evidence="3">The sequence shown here is derived from an EMBL/GenBank/DDBJ whole genome shotgun (WGS) entry which is preliminary data.</text>
</comment>
<dbReference type="SUPFAM" id="SSF54909">
    <property type="entry name" value="Dimeric alpha+beta barrel"/>
    <property type="match status" value="1"/>
</dbReference>
<protein>
    <submittedName>
        <fullName evidence="3">Stress responsive A/B Barrel Domain superfamily</fullName>
    </submittedName>
</protein>
<proteinExistence type="predicted"/>
<evidence type="ECO:0000313" key="3">
    <source>
        <dbReference type="EMBL" id="CCO45681.1"/>
    </source>
</evidence>
<name>A0AAV2VMA9_9VIBR</name>
<dbReference type="SMART" id="SM00886">
    <property type="entry name" value="Dabb"/>
    <property type="match status" value="1"/>
</dbReference>
<gene>
    <name evidence="3" type="ORF">VIBNISOn1_1540048</name>
</gene>
<sequence>MIRHLLLVQFKASAQESDIQTLLGLFVEIPQKVGGVSAVEWGENDSPEGKNKQYTHCIFMTFADEAGRQNYLEHPEHEDLKAKFHPILEDIVVLDYQPQS</sequence>
<comment type="subunit">
    <text evidence="1">Homodimer.</text>
</comment>
<organism evidence="3 4">
    <name type="scientific">Vibrio nigripulchritudo SOn1</name>
    <dbReference type="NCBI Taxonomy" id="1238450"/>
    <lineage>
        <taxon>Bacteria</taxon>
        <taxon>Pseudomonadati</taxon>
        <taxon>Pseudomonadota</taxon>
        <taxon>Gammaproteobacteria</taxon>
        <taxon>Vibrionales</taxon>
        <taxon>Vibrionaceae</taxon>
        <taxon>Vibrio</taxon>
    </lineage>
</organism>
<accession>A0AAV2VMA9</accession>
<dbReference type="InterPro" id="IPR011008">
    <property type="entry name" value="Dimeric_a/b-barrel"/>
</dbReference>
<evidence type="ECO:0000256" key="1">
    <source>
        <dbReference type="ARBA" id="ARBA00011738"/>
    </source>
</evidence>
<dbReference type="PANTHER" id="PTHR33178:SF10">
    <property type="entry name" value="STRESS-RESPONSE A_B BARREL DOMAIN-CONTAINING PROTEIN"/>
    <property type="match status" value="1"/>
</dbReference>
<evidence type="ECO:0000313" key="4">
    <source>
        <dbReference type="Proteomes" id="UP000018211"/>
    </source>
</evidence>
<dbReference type="PANTHER" id="PTHR33178">
    <property type="match status" value="1"/>
</dbReference>
<reference evidence="3 4" key="1">
    <citation type="journal article" date="2013" name="ISME J.">
        <title>Comparative genomics of pathogenic lineages of Vibrio nigripulchritudo identifies virulence-associated traits.</title>
        <authorList>
            <person name="Goudenege D."/>
            <person name="Labreuche Y."/>
            <person name="Krin E."/>
            <person name="Ansquer D."/>
            <person name="Mangenot S."/>
            <person name="Calteau A."/>
            <person name="Medigue C."/>
            <person name="Mazel D."/>
            <person name="Polz M.F."/>
            <person name="Le Roux F."/>
        </authorList>
    </citation>
    <scope>NUCLEOTIDE SEQUENCE [LARGE SCALE GENOMIC DNA]</scope>
    <source>
        <strain evidence="3 4">SOn1</strain>
    </source>
</reference>